<keyword evidence="5" id="KW-0547">Nucleotide-binding</keyword>
<evidence type="ECO:0000259" key="8">
    <source>
        <dbReference type="PROSITE" id="PS50893"/>
    </source>
</evidence>
<dbReference type="PANTHER" id="PTHR43297:SF2">
    <property type="entry name" value="DIPEPTIDE TRANSPORT ATP-BINDING PROTEIN DPPD"/>
    <property type="match status" value="1"/>
</dbReference>
<dbReference type="Proteomes" id="UP001160130">
    <property type="component" value="Unassembled WGS sequence"/>
</dbReference>
<dbReference type="NCBIfam" id="TIGR01727">
    <property type="entry name" value="oligo_HPY"/>
    <property type="match status" value="1"/>
</dbReference>
<keyword evidence="7" id="KW-0472">Membrane</keyword>
<dbReference type="PROSITE" id="PS00211">
    <property type="entry name" value="ABC_TRANSPORTER_1"/>
    <property type="match status" value="1"/>
</dbReference>
<dbReference type="InterPro" id="IPR050388">
    <property type="entry name" value="ABC_Ni/Peptide_Import"/>
</dbReference>
<evidence type="ECO:0000256" key="5">
    <source>
        <dbReference type="ARBA" id="ARBA00022741"/>
    </source>
</evidence>
<accession>A0ABT6L6K3</accession>
<sequence length="331" mass="35646">MTLLRIDHLNVSLPVAGTYQPVLVDVNLTLAEGQILGVAGESGSGKTMTGLSVLRLLPSGARHTGSITLNGRELLELSPRRMREVRGRDVAMVFQDPMSSLHPMLTVGRQLTDHLIKHRKVSRAVAKARAVELLEQVRLPSPERTLKAYPHQLSGGMRQRVAIAIALACEPKVLIADEPTTALDVTVQAGILQLLDTLRSETGVGIMVITHDLGVLSSVADDLAVFYAGRIIEQAPAAEVFRRPTHPYTSALLAALPHVEDANGEFGLRPLRGAPPGIGEWPEGCVFAPRCERAVQECQTRIPDLDNVADGHSVACFVAERGSEIAEQVVS</sequence>
<evidence type="ECO:0000256" key="1">
    <source>
        <dbReference type="ARBA" id="ARBA00004202"/>
    </source>
</evidence>
<dbReference type="Pfam" id="PF08352">
    <property type="entry name" value="oligo_HPY"/>
    <property type="match status" value="1"/>
</dbReference>
<proteinExistence type="inferred from homology"/>
<reference evidence="9 10" key="1">
    <citation type="submission" date="2023-04" db="EMBL/GenBank/DDBJ databases">
        <title>Forest soil microbial communities from Buena Vista Peninsula, Colon Province, Panama.</title>
        <authorList>
            <person name="Bouskill N."/>
        </authorList>
    </citation>
    <scope>NUCLEOTIDE SEQUENCE [LARGE SCALE GENOMIC DNA]</scope>
    <source>
        <strain evidence="9 10">AC80</strain>
    </source>
</reference>
<comment type="caution">
    <text evidence="9">The sequence shown here is derived from an EMBL/GenBank/DDBJ whole genome shotgun (WGS) entry which is preliminary data.</text>
</comment>
<feature type="domain" description="ABC transporter" evidence="8">
    <location>
        <begin position="4"/>
        <end position="253"/>
    </location>
</feature>
<organism evidence="9 10">
    <name type="scientific">Mycolicibacterium frederiksbergense</name>
    <dbReference type="NCBI Taxonomy" id="117567"/>
    <lineage>
        <taxon>Bacteria</taxon>
        <taxon>Bacillati</taxon>
        <taxon>Actinomycetota</taxon>
        <taxon>Actinomycetes</taxon>
        <taxon>Mycobacteriales</taxon>
        <taxon>Mycobacteriaceae</taxon>
        <taxon>Mycolicibacterium</taxon>
    </lineage>
</organism>
<dbReference type="InterPro" id="IPR003593">
    <property type="entry name" value="AAA+_ATPase"/>
</dbReference>
<dbReference type="CDD" id="cd03257">
    <property type="entry name" value="ABC_NikE_OppD_transporters"/>
    <property type="match status" value="1"/>
</dbReference>
<comment type="similarity">
    <text evidence="2">Belongs to the ABC transporter superfamily.</text>
</comment>
<evidence type="ECO:0000256" key="2">
    <source>
        <dbReference type="ARBA" id="ARBA00005417"/>
    </source>
</evidence>
<dbReference type="InterPro" id="IPR017871">
    <property type="entry name" value="ABC_transporter-like_CS"/>
</dbReference>
<protein>
    <submittedName>
        <fullName evidence="9">Oligopeptide transport system ATP-binding protein</fullName>
    </submittedName>
</protein>
<dbReference type="Pfam" id="PF00005">
    <property type="entry name" value="ABC_tran"/>
    <property type="match status" value="1"/>
</dbReference>
<dbReference type="PROSITE" id="PS50893">
    <property type="entry name" value="ABC_TRANSPORTER_2"/>
    <property type="match status" value="1"/>
</dbReference>
<evidence type="ECO:0000256" key="4">
    <source>
        <dbReference type="ARBA" id="ARBA00022475"/>
    </source>
</evidence>
<evidence type="ECO:0000313" key="9">
    <source>
        <dbReference type="EMBL" id="MDH6198576.1"/>
    </source>
</evidence>
<dbReference type="SMART" id="SM00382">
    <property type="entry name" value="AAA"/>
    <property type="match status" value="1"/>
</dbReference>
<keyword evidence="3" id="KW-0813">Transport</keyword>
<name>A0ABT6L6K3_9MYCO</name>
<keyword evidence="6 9" id="KW-0067">ATP-binding</keyword>
<evidence type="ECO:0000256" key="6">
    <source>
        <dbReference type="ARBA" id="ARBA00022840"/>
    </source>
</evidence>
<dbReference type="RefSeq" id="WP_280835144.1">
    <property type="nucleotide sequence ID" value="NZ_JARXVE010000011.1"/>
</dbReference>
<gene>
    <name evidence="9" type="ORF">M2272_005235</name>
</gene>
<dbReference type="GO" id="GO:0005524">
    <property type="term" value="F:ATP binding"/>
    <property type="evidence" value="ECO:0007669"/>
    <property type="project" value="UniProtKB-KW"/>
</dbReference>
<dbReference type="InterPro" id="IPR027417">
    <property type="entry name" value="P-loop_NTPase"/>
</dbReference>
<dbReference type="EMBL" id="JARXVE010000011">
    <property type="protein sequence ID" value="MDH6198576.1"/>
    <property type="molecule type" value="Genomic_DNA"/>
</dbReference>
<dbReference type="InterPro" id="IPR003439">
    <property type="entry name" value="ABC_transporter-like_ATP-bd"/>
</dbReference>
<evidence type="ECO:0000256" key="7">
    <source>
        <dbReference type="ARBA" id="ARBA00023136"/>
    </source>
</evidence>
<keyword evidence="4" id="KW-1003">Cell membrane</keyword>
<dbReference type="SUPFAM" id="SSF52540">
    <property type="entry name" value="P-loop containing nucleoside triphosphate hydrolases"/>
    <property type="match status" value="1"/>
</dbReference>
<evidence type="ECO:0000313" key="10">
    <source>
        <dbReference type="Proteomes" id="UP001160130"/>
    </source>
</evidence>
<keyword evidence="10" id="KW-1185">Reference proteome</keyword>
<comment type="subcellular location">
    <subcellularLocation>
        <location evidence="1">Cell membrane</location>
        <topology evidence="1">Peripheral membrane protein</topology>
    </subcellularLocation>
</comment>
<dbReference type="PANTHER" id="PTHR43297">
    <property type="entry name" value="OLIGOPEPTIDE TRANSPORT ATP-BINDING PROTEIN APPD"/>
    <property type="match status" value="1"/>
</dbReference>
<dbReference type="Gene3D" id="3.40.50.300">
    <property type="entry name" value="P-loop containing nucleotide triphosphate hydrolases"/>
    <property type="match status" value="1"/>
</dbReference>
<dbReference type="InterPro" id="IPR013563">
    <property type="entry name" value="Oligopep_ABC_C"/>
</dbReference>
<evidence type="ECO:0000256" key="3">
    <source>
        <dbReference type="ARBA" id="ARBA00022448"/>
    </source>
</evidence>